<organism evidence="1 2">
    <name type="scientific">Cinnamomum micranthum f. kanehirae</name>
    <dbReference type="NCBI Taxonomy" id="337451"/>
    <lineage>
        <taxon>Eukaryota</taxon>
        <taxon>Viridiplantae</taxon>
        <taxon>Streptophyta</taxon>
        <taxon>Embryophyta</taxon>
        <taxon>Tracheophyta</taxon>
        <taxon>Spermatophyta</taxon>
        <taxon>Magnoliopsida</taxon>
        <taxon>Magnoliidae</taxon>
        <taxon>Laurales</taxon>
        <taxon>Lauraceae</taxon>
        <taxon>Cinnamomum</taxon>
    </lineage>
</organism>
<dbReference type="AlphaFoldDB" id="A0A3S3ML44"/>
<name>A0A3S3ML44_9MAGN</name>
<gene>
    <name evidence="1" type="ORF">CKAN_01454600</name>
</gene>
<evidence type="ECO:0008006" key="3">
    <source>
        <dbReference type="Google" id="ProtNLM"/>
    </source>
</evidence>
<protein>
    <recommendedName>
        <fullName evidence="3">Rx N-terminal domain-containing protein</fullName>
    </recommendedName>
</protein>
<sequence>MADAVVSVLVEKLLRLLLEEGQQLLDLDDQFDKMKDELRYVKNLPQGCRNNEEKGWKGDSQVDNTRLERVGV</sequence>
<evidence type="ECO:0000313" key="2">
    <source>
        <dbReference type="Proteomes" id="UP000283530"/>
    </source>
</evidence>
<comment type="caution">
    <text evidence="1">The sequence shown here is derived from an EMBL/GenBank/DDBJ whole genome shotgun (WGS) entry which is preliminary data.</text>
</comment>
<dbReference type="EMBL" id="QPKB01000005">
    <property type="protein sequence ID" value="RWR85674.1"/>
    <property type="molecule type" value="Genomic_DNA"/>
</dbReference>
<proteinExistence type="predicted"/>
<evidence type="ECO:0000313" key="1">
    <source>
        <dbReference type="EMBL" id="RWR85674.1"/>
    </source>
</evidence>
<accession>A0A3S3ML44</accession>
<keyword evidence="2" id="KW-1185">Reference proteome</keyword>
<reference evidence="1 2" key="1">
    <citation type="journal article" date="2019" name="Nat. Plants">
        <title>Stout camphor tree genome fills gaps in understanding of flowering plant genome evolution.</title>
        <authorList>
            <person name="Chaw S.M."/>
            <person name="Liu Y.C."/>
            <person name="Wu Y.W."/>
            <person name="Wang H.Y."/>
            <person name="Lin C.I."/>
            <person name="Wu C.S."/>
            <person name="Ke H.M."/>
            <person name="Chang L.Y."/>
            <person name="Hsu C.Y."/>
            <person name="Yang H.T."/>
            <person name="Sudianto E."/>
            <person name="Hsu M.H."/>
            <person name="Wu K.P."/>
            <person name="Wang L.N."/>
            <person name="Leebens-Mack J.H."/>
            <person name="Tsai I.J."/>
        </authorList>
    </citation>
    <scope>NUCLEOTIDE SEQUENCE [LARGE SCALE GENOMIC DNA]</scope>
    <source>
        <strain evidence="2">cv. Chaw 1501</strain>
        <tissue evidence="1">Young leaves</tissue>
    </source>
</reference>
<dbReference type="Proteomes" id="UP000283530">
    <property type="component" value="Unassembled WGS sequence"/>
</dbReference>